<evidence type="ECO:0000313" key="1">
    <source>
        <dbReference type="EMBL" id="CAE2208191.1"/>
    </source>
</evidence>
<sequence>MNKAICMFQKIVALASRKPSNQQKLSALVSCELLIHGCISTKSLPVRPALLNVAREYPTQVRPLLVLQKCLLQFHVSPLDQHLPHPLVLDKIVFIKVFTDGFPCGRYGKINVIDCQNAGNLPERSDREAIKRLTTAERVTEGQVC</sequence>
<protein>
    <submittedName>
        <fullName evidence="1">Uncharacterized protein</fullName>
    </submittedName>
</protein>
<dbReference type="EMBL" id="HBKQ01005067">
    <property type="protein sequence ID" value="CAE2208191.1"/>
    <property type="molecule type" value="Transcribed_RNA"/>
</dbReference>
<reference evidence="1" key="1">
    <citation type="submission" date="2021-01" db="EMBL/GenBank/DDBJ databases">
        <authorList>
            <person name="Corre E."/>
            <person name="Pelletier E."/>
            <person name="Niang G."/>
            <person name="Scheremetjew M."/>
            <person name="Finn R."/>
            <person name="Kale V."/>
            <person name="Holt S."/>
            <person name="Cochrane G."/>
            <person name="Meng A."/>
            <person name="Brown T."/>
            <person name="Cohen L."/>
        </authorList>
    </citation>
    <scope>NUCLEOTIDE SEQUENCE</scope>
    <source>
        <strain evidence="1">Isolate 1302-5</strain>
    </source>
</reference>
<accession>A0A7S4HSL3</accession>
<name>A0A7S4HSL3_9STRA</name>
<organism evidence="1">
    <name type="scientific">Odontella aurita</name>
    <dbReference type="NCBI Taxonomy" id="265563"/>
    <lineage>
        <taxon>Eukaryota</taxon>
        <taxon>Sar</taxon>
        <taxon>Stramenopiles</taxon>
        <taxon>Ochrophyta</taxon>
        <taxon>Bacillariophyta</taxon>
        <taxon>Mediophyceae</taxon>
        <taxon>Biddulphiophycidae</taxon>
        <taxon>Eupodiscales</taxon>
        <taxon>Odontellaceae</taxon>
        <taxon>Odontella</taxon>
    </lineage>
</organism>
<proteinExistence type="predicted"/>
<dbReference type="AlphaFoldDB" id="A0A7S4HSL3"/>
<gene>
    <name evidence="1" type="ORF">OAUR00152_LOCUS3510</name>
</gene>